<comment type="caution">
    <text evidence="10">The sequence shown here is derived from an EMBL/GenBank/DDBJ whole genome shotgun (WGS) entry which is preliminary data.</text>
</comment>
<dbReference type="NCBIfam" id="TIGR00229">
    <property type="entry name" value="sensory_box"/>
    <property type="match status" value="1"/>
</dbReference>
<evidence type="ECO:0000313" key="10">
    <source>
        <dbReference type="EMBL" id="MDQ0471772.1"/>
    </source>
</evidence>
<dbReference type="PROSITE" id="PS50887">
    <property type="entry name" value="GGDEF"/>
    <property type="match status" value="1"/>
</dbReference>
<comment type="catalytic activity">
    <reaction evidence="7">
        <text>2 GTP = 3',3'-c-di-GMP + 2 diphosphate</text>
        <dbReference type="Rhea" id="RHEA:24898"/>
        <dbReference type="ChEBI" id="CHEBI:33019"/>
        <dbReference type="ChEBI" id="CHEBI:37565"/>
        <dbReference type="ChEBI" id="CHEBI:58805"/>
        <dbReference type="EC" id="2.7.7.65"/>
    </reaction>
</comment>
<dbReference type="NCBIfam" id="TIGR00254">
    <property type="entry name" value="GGDEF"/>
    <property type="match status" value="1"/>
</dbReference>
<dbReference type="InterPro" id="IPR050469">
    <property type="entry name" value="Diguanylate_Cyclase"/>
</dbReference>
<dbReference type="Gene3D" id="3.30.70.270">
    <property type="match status" value="1"/>
</dbReference>
<dbReference type="InterPro" id="IPR029787">
    <property type="entry name" value="Nucleotide_cyclase"/>
</dbReference>
<dbReference type="InterPro" id="IPR035965">
    <property type="entry name" value="PAS-like_dom_sf"/>
</dbReference>
<proteinExistence type="predicted"/>
<dbReference type="SUPFAM" id="SSF55073">
    <property type="entry name" value="Nucleotide cyclase"/>
    <property type="match status" value="1"/>
</dbReference>
<dbReference type="InterPro" id="IPR043128">
    <property type="entry name" value="Rev_trsase/Diguanyl_cyclase"/>
</dbReference>
<evidence type="ECO:0000256" key="5">
    <source>
        <dbReference type="ARBA" id="ARBA00022989"/>
    </source>
</evidence>
<dbReference type="Pfam" id="PF05231">
    <property type="entry name" value="MASE1"/>
    <property type="match status" value="1"/>
</dbReference>
<dbReference type="PANTHER" id="PTHR45138:SF9">
    <property type="entry name" value="DIGUANYLATE CYCLASE DGCM-RELATED"/>
    <property type="match status" value="1"/>
</dbReference>
<evidence type="ECO:0000256" key="4">
    <source>
        <dbReference type="ARBA" id="ARBA00022692"/>
    </source>
</evidence>
<dbReference type="EC" id="2.7.7.65" evidence="2"/>
<evidence type="ECO:0000313" key="11">
    <source>
        <dbReference type="Proteomes" id="UP001242480"/>
    </source>
</evidence>
<keyword evidence="11" id="KW-1185">Reference proteome</keyword>
<name>A0ABU0JBW3_9HYPH</name>
<evidence type="ECO:0000256" key="6">
    <source>
        <dbReference type="ARBA" id="ARBA00023136"/>
    </source>
</evidence>
<feature type="transmembrane region" description="Helical" evidence="8">
    <location>
        <begin position="265"/>
        <end position="289"/>
    </location>
</feature>
<feature type="transmembrane region" description="Helical" evidence="8">
    <location>
        <begin position="121"/>
        <end position="143"/>
    </location>
</feature>
<sequence length="608" mass="62542">MAVNARWQLTLSTVLAWSAALALALVAGFAFSGQGIVGLRLAPGLEIGALLLTPRARWRALVPAFALVHAVVMARYGDAMPLAIGSGVSAALLSLAAAHLLQRDGTWLEGRADDLAAWARFAVIAIVLVPAVDALWGLFLVLTAASAPPAAGAPAIFGAWWLGDALGAAILVPALLRLAPAALARWRPDRAGEALAALAGFAALAAAVAGQGAVLPVLVLPLALIALAFRHGSAGLAAGTAIATLLVLGFTLAGRGPFAAMAVGAPAAVALAQAFLLSAFAAALVVAALGDERRRLQHRDAIAAEIYELVAAQSGDMMFVIRSDGSGRFVSPAAADLLGVPAAALAGIDWCGRIHPNDKAGYETAVAAIAAGEASAGCILRVRDAEGGHRWLDVRLKPSRTAARDGTPLIVGTARDITLRWLREQQLEAVATTDALTGLPNRHKFSELRRAAWQHAARTGQALSLMIVDLDHFKAYNDTYGHAEGDRCLAAVARLIDATVARTDDICARFGGEEFVAILPDTPSDGALRVGERICRAVRAAGLPNAAGPKGVVTVSVGIATIVPVGDDAGVLFEAADAALYRAKANGRDQAHVTDLDDVAPRRAALAG</sequence>
<dbReference type="InterPro" id="IPR007895">
    <property type="entry name" value="MASE1"/>
</dbReference>
<evidence type="ECO:0000256" key="3">
    <source>
        <dbReference type="ARBA" id="ARBA00022475"/>
    </source>
</evidence>
<dbReference type="Gene3D" id="3.30.450.20">
    <property type="entry name" value="PAS domain"/>
    <property type="match status" value="1"/>
</dbReference>
<dbReference type="Pfam" id="PF08448">
    <property type="entry name" value="PAS_4"/>
    <property type="match status" value="1"/>
</dbReference>
<keyword evidence="3" id="KW-1003">Cell membrane</keyword>
<dbReference type="InterPro" id="IPR000014">
    <property type="entry name" value="PAS"/>
</dbReference>
<dbReference type="CDD" id="cd01949">
    <property type="entry name" value="GGDEF"/>
    <property type="match status" value="1"/>
</dbReference>
<evidence type="ECO:0000259" key="9">
    <source>
        <dbReference type="PROSITE" id="PS50887"/>
    </source>
</evidence>
<keyword evidence="4 8" id="KW-0812">Transmembrane</keyword>
<gene>
    <name evidence="10" type="ORF">QO011_004799</name>
</gene>
<feature type="transmembrane region" description="Helical" evidence="8">
    <location>
        <begin position="236"/>
        <end position="253"/>
    </location>
</feature>
<accession>A0ABU0JBW3</accession>
<evidence type="ECO:0000256" key="8">
    <source>
        <dbReference type="SAM" id="Phobius"/>
    </source>
</evidence>
<dbReference type="SUPFAM" id="SSF55785">
    <property type="entry name" value="PYP-like sensor domain (PAS domain)"/>
    <property type="match status" value="1"/>
</dbReference>
<organism evidence="10 11">
    <name type="scientific">Labrys wisconsinensis</name>
    <dbReference type="NCBI Taxonomy" id="425677"/>
    <lineage>
        <taxon>Bacteria</taxon>
        <taxon>Pseudomonadati</taxon>
        <taxon>Pseudomonadota</taxon>
        <taxon>Alphaproteobacteria</taxon>
        <taxon>Hyphomicrobiales</taxon>
        <taxon>Xanthobacteraceae</taxon>
        <taxon>Labrys</taxon>
    </lineage>
</organism>
<comment type="subcellular location">
    <subcellularLocation>
        <location evidence="1">Cell membrane</location>
        <topology evidence="1">Multi-pass membrane protein</topology>
    </subcellularLocation>
</comment>
<evidence type="ECO:0000256" key="1">
    <source>
        <dbReference type="ARBA" id="ARBA00004651"/>
    </source>
</evidence>
<feature type="transmembrane region" description="Helical" evidence="8">
    <location>
        <begin position="155"/>
        <end position="176"/>
    </location>
</feature>
<reference evidence="10 11" key="1">
    <citation type="submission" date="2023-07" db="EMBL/GenBank/DDBJ databases">
        <title>Genomic Encyclopedia of Type Strains, Phase IV (KMG-IV): sequencing the most valuable type-strain genomes for metagenomic binning, comparative biology and taxonomic classification.</title>
        <authorList>
            <person name="Goeker M."/>
        </authorList>
    </citation>
    <scope>NUCLEOTIDE SEQUENCE [LARGE SCALE GENOMIC DNA]</scope>
    <source>
        <strain evidence="10 11">DSM 19619</strain>
    </source>
</reference>
<protein>
    <recommendedName>
        <fullName evidence="2">diguanylate cyclase</fullName>
        <ecNumber evidence="2">2.7.7.65</ecNumber>
    </recommendedName>
</protein>
<dbReference type="PANTHER" id="PTHR45138">
    <property type="entry name" value="REGULATORY COMPONENTS OF SENSORY TRANSDUCTION SYSTEM"/>
    <property type="match status" value="1"/>
</dbReference>
<evidence type="ECO:0000256" key="2">
    <source>
        <dbReference type="ARBA" id="ARBA00012528"/>
    </source>
</evidence>
<dbReference type="Pfam" id="PF00990">
    <property type="entry name" value="GGDEF"/>
    <property type="match status" value="1"/>
</dbReference>
<dbReference type="CDD" id="cd00130">
    <property type="entry name" value="PAS"/>
    <property type="match status" value="1"/>
</dbReference>
<feature type="transmembrane region" description="Helical" evidence="8">
    <location>
        <begin position="196"/>
        <end position="229"/>
    </location>
</feature>
<keyword evidence="6 8" id="KW-0472">Membrane</keyword>
<keyword evidence="5 8" id="KW-1133">Transmembrane helix</keyword>
<dbReference type="EMBL" id="JAUSVX010000010">
    <property type="protein sequence ID" value="MDQ0471772.1"/>
    <property type="molecule type" value="Genomic_DNA"/>
</dbReference>
<feature type="domain" description="GGDEF" evidence="9">
    <location>
        <begin position="461"/>
        <end position="596"/>
    </location>
</feature>
<feature type="transmembrane region" description="Helical" evidence="8">
    <location>
        <begin position="81"/>
        <end position="101"/>
    </location>
</feature>
<dbReference type="InterPro" id="IPR013656">
    <property type="entry name" value="PAS_4"/>
</dbReference>
<evidence type="ECO:0000256" key="7">
    <source>
        <dbReference type="ARBA" id="ARBA00034247"/>
    </source>
</evidence>
<dbReference type="InterPro" id="IPR000160">
    <property type="entry name" value="GGDEF_dom"/>
</dbReference>
<dbReference type="SMART" id="SM00267">
    <property type="entry name" value="GGDEF"/>
    <property type="match status" value="1"/>
</dbReference>
<dbReference type="Proteomes" id="UP001242480">
    <property type="component" value="Unassembled WGS sequence"/>
</dbReference>
<dbReference type="RefSeq" id="WP_307277499.1">
    <property type="nucleotide sequence ID" value="NZ_JAUSVX010000010.1"/>
</dbReference>